<keyword evidence="1" id="KW-0472">Membrane</keyword>
<dbReference type="CDD" id="cd16021">
    <property type="entry name" value="ALP_like"/>
    <property type="match status" value="1"/>
</dbReference>
<dbReference type="SUPFAM" id="SSF53649">
    <property type="entry name" value="Alkaline phosphatase-like"/>
    <property type="match status" value="1"/>
</dbReference>
<gene>
    <name evidence="2" type="ORF">EEDITHA_LOCUS13691</name>
</gene>
<feature type="transmembrane region" description="Helical" evidence="1">
    <location>
        <begin position="29"/>
        <end position="47"/>
    </location>
</feature>
<keyword evidence="3" id="KW-1185">Reference proteome</keyword>
<dbReference type="EMBL" id="CAKOGL010000020">
    <property type="protein sequence ID" value="CAH2098591.1"/>
    <property type="molecule type" value="Genomic_DNA"/>
</dbReference>
<evidence type="ECO:0000313" key="2">
    <source>
        <dbReference type="EMBL" id="CAH2098591.1"/>
    </source>
</evidence>
<dbReference type="FunFam" id="3.40.720.10:FF:000017">
    <property type="entry name" value="Predicted protein"/>
    <property type="match status" value="1"/>
</dbReference>
<sequence length="657" mass="76930">MEIKWTLMSTFWKLIMTLKRAINRLKKSYYCMGIVSFLVTFVMLFVWKWHVERQIIQEYYHLHADNSQTYSETGCQFPIIDPFSETAMKYDRIMPKVICDGEDWVECNMSECQVTKHILDKFKNIKCNFKDIIYVNEHSYVIAPAVTINNDEKYFLNASDFFKVSCFGYDKYGLGILSTRWHGYQSGIRPIANPPSPPGREKSLNVLILGFDSTSRYGFIRKMPKSYKYITQELQGVVLTGYNIVGDGTPDALFPILSGRTELQHPYARQRFSKHIYLDPDLFIFHTAKQDGYQTAYYEDMPWIGSFQYRYNGFRRRPADHYLRSFLMEESKEGSKWWKGIKNRYCIGAKPQYLFLLNLTRQFMNLKTKRFCFTFIADISHDDFNRISTADDDVVDFLRDMNESKKLEDTLLIVMGDHGPRFSPMRATYQGKIEERMAFMSIILPESLKKHRPDALNNLESNSDVLTTPFDIHTTILDAMGLKKFASDFVVPNSKITRGLSLLETIPKSRTCDEAAVLPHWCVCLNARWYSVDRTDPMFKKTADSLTKYINNITEEMRSLCVERRLKLIEWVTRRESKTPNVYYQAMIIMTPGRAAFEASLQYNEKEKKFVISDKDVSRISAYGDEPSCVSETYQHLNKYCYCKSNLYKSFDLLKFY</sequence>
<dbReference type="PANTHER" id="PTHR10974:SF1">
    <property type="entry name" value="FI08016P-RELATED"/>
    <property type="match status" value="1"/>
</dbReference>
<comment type="caution">
    <text evidence="2">The sequence shown here is derived from an EMBL/GenBank/DDBJ whole genome shotgun (WGS) entry which is preliminary data.</text>
</comment>
<dbReference type="AlphaFoldDB" id="A0AAU9UHT7"/>
<evidence type="ECO:0000313" key="3">
    <source>
        <dbReference type="Proteomes" id="UP001153954"/>
    </source>
</evidence>
<dbReference type="InterPro" id="IPR017850">
    <property type="entry name" value="Alkaline_phosphatase_core_sf"/>
</dbReference>
<dbReference type="Gene3D" id="3.40.720.10">
    <property type="entry name" value="Alkaline Phosphatase, subunit A"/>
    <property type="match status" value="1"/>
</dbReference>
<organism evidence="2 3">
    <name type="scientific">Euphydryas editha</name>
    <name type="common">Edith's checkerspot</name>
    <dbReference type="NCBI Taxonomy" id="104508"/>
    <lineage>
        <taxon>Eukaryota</taxon>
        <taxon>Metazoa</taxon>
        <taxon>Ecdysozoa</taxon>
        <taxon>Arthropoda</taxon>
        <taxon>Hexapoda</taxon>
        <taxon>Insecta</taxon>
        <taxon>Pterygota</taxon>
        <taxon>Neoptera</taxon>
        <taxon>Endopterygota</taxon>
        <taxon>Lepidoptera</taxon>
        <taxon>Glossata</taxon>
        <taxon>Ditrysia</taxon>
        <taxon>Papilionoidea</taxon>
        <taxon>Nymphalidae</taxon>
        <taxon>Nymphalinae</taxon>
        <taxon>Euphydryas</taxon>
    </lineage>
</organism>
<proteinExistence type="predicted"/>
<keyword evidence="1" id="KW-1133">Transmembrane helix</keyword>
<dbReference type="Proteomes" id="UP001153954">
    <property type="component" value="Unassembled WGS sequence"/>
</dbReference>
<protein>
    <recommendedName>
        <fullName evidence="4">Sulfatase N-terminal domain-containing protein</fullName>
    </recommendedName>
</protein>
<dbReference type="Pfam" id="PF02995">
    <property type="entry name" value="DUF229"/>
    <property type="match status" value="1"/>
</dbReference>
<name>A0AAU9UHT7_EUPED</name>
<evidence type="ECO:0008006" key="4">
    <source>
        <dbReference type="Google" id="ProtNLM"/>
    </source>
</evidence>
<evidence type="ECO:0000256" key="1">
    <source>
        <dbReference type="SAM" id="Phobius"/>
    </source>
</evidence>
<reference evidence="2" key="1">
    <citation type="submission" date="2022-03" db="EMBL/GenBank/DDBJ databases">
        <authorList>
            <person name="Tunstrom K."/>
        </authorList>
    </citation>
    <scope>NUCLEOTIDE SEQUENCE</scope>
</reference>
<dbReference type="InterPro" id="IPR004245">
    <property type="entry name" value="DUF229"/>
</dbReference>
<dbReference type="GO" id="GO:0005615">
    <property type="term" value="C:extracellular space"/>
    <property type="evidence" value="ECO:0007669"/>
    <property type="project" value="TreeGrafter"/>
</dbReference>
<accession>A0AAU9UHT7</accession>
<dbReference type="PANTHER" id="PTHR10974">
    <property type="entry name" value="FI08016P-RELATED"/>
    <property type="match status" value="1"/>
</dbReference>
<keyword evidence="1" id="KW-0812">Transmembrane</keyword>